<protein>
    <submittedName>
        <fullName evidence="6">TetR/AcrR family transcriptional regulator</fullName>
    </submittedName>
</protein>
<feature type="domain" description="HTH tetR-type" evidence="5">
    <location>
        <begin position="11"/>
        <end position="71"/>
    </location>
</feature>
<accession>A0ABX1J864</accession>
<reference evidence="6 7" key="1">
    <citation type="submission" date="2020-04" db="EMBL/GenBank/DDBJ databases">
        <title>Novel species.</title>
        <authorList>
            <person name="Teo W.F.A."/>
            <person name="Lipun K."/>
            <person name="Srisuk N."/>
            <person name="Duangmal K."/>
        </authorList>
    </citation>
    <scope>NUCLEOTIDE SEQUENCE [LARGE SCALE GENOMIC DNA]</scope>
    <source>
        <strain evidence="6 7">K13G38</strain>
    </source>
</reference>
<name>A0ABX1J864_9PSEU</name>
<dbReference type="EMBL" id="JAAXLS010000009">
    <property type="protein sequence ID" value="NKQ54487.1"/>
    <property type="molecule type" value="Genomic_DNA"/>
</dbReference>
<keyword evidence="3" id="KW-0804">Transcription</keyword>
<evidence type="ECO:0000313" key="6">
    <source>
        <dbReference type="EMBL" id="NKQ54487.1"/>
    </source>
</evidence>
<proteinExistence type="predicted"/>
<dbReference type="PANTHER" id="PTHR30055:SF234">
    <property type="entry name" value="HTH-TYPE TRANSCRIPTIONAL REGULATOR BETI"/>
    <property type="match status" value="1"/>
</dbReference>
<evidence type="ECO:0000256" key="4">
    <source>
        <dbReference type="PROSITE-ProRule" id="PRU00335"/>
    </source>
</evidence>
<dbReference type="InterPro" id="IPR001647">
    <property type="entry name" value="HTH_TetR"/>
</dbReference>
<dbReference type="InterPro" id="IPR009057">
    <property type="entry name" value="Homeodomain-like_sf"/>
</dbReference>
<dbReference type="Gene3D" id="1.10.357.10">
    <property type="entry name" value="Tetracycline Repressor, domain 2"/>
    <property type="match status" value="1"/>
</dbReference>
<dbReference type="PANTHER" id="PTHR30055">
    <property type="entry name" value="HTH-TYPE TRANSCRIPTIONAL REGULATOR RUTR"/>
    <property type="match status" value="1"/>
</dbReference>
<keyword evidence="7" id="KW-1185">Reference proteome</keyword>
<dbReference type="RefSeq" id="WP_168516419.1">
    <property type="nucleotide sequence ID" value="NZ_JAAXLS010000009.1"/>
</dbReference>
<dbReference type="Pfam" id="PF00440">
    <property type="entry name" value="TetR_N"/>
    <property type="match status" value="1"/>
</dbReference>
<evidence type="ECO:0000313" key="7">
    <source>
        <dbReference type="Proteomes" id="UP000715441"/>
    </source>
</evidence>
<dbReference type="SUPFAM" id="SSF46689">
    <property type="entry name" value="Homeodomain-like"/>
    <property type="match status" value="1"/>
</dbReference>
<comment type="caution">
    <text evidence="6">The sequence shown here is derived from an EMBL/GenBank/DDBJ whole genome shotgun (WGS) entry which is preliminary data.</text>
</comment>
<evidence type="ECO:0000256" key="3">
    <source>
        <dbReference type="ARBA" id="ARBA00023163"/>
    </source>
</evidence>
<sequence length="353" mass="37316">MVRLTRAQQQERTRAAVLLAAREEFAEHGYAGAKVDRIAERAELTRGAVYSNFPGKRALYLAVLVDMTEHADPPAKPPGADPGDALGAFARGWLERLPLTGDLPANAALRLRSLTGVLDEPARAALAQITRLEALLLASALEARLPPGSRRVRLAGLVLTLLYGAAQLAETAPGFGDPFDVARACAHLAGADLSDIWAPPHLPHVRAARRCRDAWIPPGGLTDAITRRPADTAADGVVAVLGTRRLEAAEEAVRAVREGDRVTVAVVTSDPAETGRLVRLRIGDLLACLRRTFAPADWPRLQLVLDGSPLASALDVAEPGDDTEDAVRVEGGAIVARARGRGAGHAVAAGVRR</sequence>
<dbReference type="InterPro" id="IPR050109">
    <property type="entry name" value="HTH-type_TetR-like_transc_reg"/>
</dbReference>
<evidence type="ECO:0000256" key="1">
    <source>
        <dbReference type="ARBA" id="ARBA00023015"/>
    </source>
</evidence>
<keyword evidence="2 4" id="KW-0238">DNA-binding</keyword>
<organism evidence="6 7">
    <name type="scientific">Amycolatopsis acididurans</name>
    <dbReference type="NCBI Taxonomy" id="2724524"/>
    <lineage>
        <taxon>Bacteria</taxon>
        <taxon>Bacillati</taxon>
        <taxon>Actinomycetota</taxon>
        <taxon>Actinomycetes</taxon>
        <taxon>Pseudonocardiales</taxon>
        <taxon>Pseudonocardiaceae</taxon>
        <taxon>Amycolatopsis</taxon>
    </lineage>
</organism>
<evidence type="ECO:0000259" key="5">
    <source>
        <dbReference type="PROSITE" id="PS50977"/>
    </source>
</evidence>
<keyword evidence="1" id="KW-0805">Transcription regulation</keyword>
<feature type="DNA-binding region" description="H-T-H motif" evidence="4">
    <location>
        <begin position="34"/>
        <end position="53"/>
    </location>
</feature>
<gene>
    <name evidence="6" type="ORF">HFP15_16525</name>
</gene>
<dbReference type="PRINTS" id="PR00455">
    <property type="entry name" value="HTHTETR"/>
</dbReference>
<evidence type="ECO:0000256" key="2">
    <source>
        <dbReference type="ARBA" id="ARBA00023125"/>
    </source>
</evidence>
<dbReference type="Proteomes" id="UP000715441">
    <property type="component" value="Unassembled WGS sequence"/>
</dbReference>
<dbReference type="PROSITE" id="PS50977">
    <property type="entry name" value="HTH_TETR_2"/>
    <property type="match status" value="1"/>
</dbReference>